<evidence type="ECO:0000313" key="3">
    <source>
        <dbReference type="EMBL" id="MCL6219502.1"/>
    </source>
</evidence>
<evidence type="ECO:0000259" key="2">
    <source>
        <dbReference type="Pfam" id="PF03795"/>
    </source>
</evidence>
<protein>
    <submittedName>
        <fullName evidence="3">YciI family protein</fullName>
    </submittedName>
</protein>
<comment type="caution">
    <text evidence="3">The sequence shown here is derived from an EMBL/GenBank/DDBJ whole genome shotgun (WGS) entry which is preliminary data.</text>
</comment>
<dbReference type="Gene3D" id="3.30.70.1060">
    <property type="entry name" value="Dimeric alpha+beta barrel"/>
    <property type="match status" value="1"/>
</dbReference>
<keyword evidence="4" id="KW-1185">Reference proteome</keyword>
<dbReference type="PANTHER" id="PTHR33606:SF3">
    <property type="entry name" value="PROTEIN YCII"/>
    <property type="match status" value="1"/>
</dbReference>
<name>A0A9X1ZR67_9FLAO</name>
<dbReference type="AlphaFoldDB" id="A0A9X1ZR67"/>
<proteinExistence type="inferred from homology"/>
<dbReference type="SUPFAM" id="SSF54909">
    <property type="entry name" value="Dimeric alpha+beta barrel"/>
    <property type="match status" value="1"/>
</dbReference>
<sequence length="94" mass="10836">MNYYILTYHLVDSYLEERGKYREEHLGMAKKGQENGEIVMAGALDNPADKAVFIFKAASEETAKNFAENDPYYKNGLIKEYSVRKWNVIIGNHD</sequence>
<dbReference type="Proteomes" id="UP001139521">
    <property type="component" value="Unassembled WGS sequence"/>
</dbReference>
<dbReference type="EMBL" id="JAKHSK010000021">
    <property type="protein sequence ID" value="MCL6219502.1"/>
    <property type="molecule type" value="Genomic_DNA"/>
</dbReference>
<dbReference type="RefSeq" id="WP_249602221.1">
    <property type="nucleotide sequence ID" value="NZ_JAKHSK010000021.1"/>
</dbReference>
<evidence type="ECO:0000313" key="4">
    <source>
        <dbReference type="Proteomes" id="UP001139521"/>
    </source>
</evidence>
<dbReference type="NCBIfam" id="NF009508">
    <property type="entry name" value="PRK12866.1"/>
    <property type="match status" value="1"/>
</dbReference>
<evidence type="ECO:0000256" key="1">
    <source>
        <dbReference type="ARBA" id="ARBA00007689"/>
    </source>
</evidence>
<accession>A0A9X1ZR67</accession>
<feature type="domain" description="YCII-related" evidence="2">
    <location>
        <begin position="1"/>
        <end position="87"/>
    </location>
</feature>
<dbReference type="PANTHER" id="PTHR33606">
    <property type="entry name" value="PROTEIN YCII"/>
    <property type="match status" value="1"/>
</dbReference>
<dbReference type="InterPro" id="IPR051807">
    <property type="entry name" value="Sec-metab_biosynth-assoc"/>
</dbReference>
<reference evidence="3" key="1">
    <citation type="submission" date="2022-01" db="EMBL/GenBank/DDBJ databases">
        <title>Genome sequencing of Zunongwangia sp. M21534 genome.</title>
        <authorList>
            <person name="Chen Y."/>
            <person name="Dong C."/>
            <person name="Shao Z."/>
        </authorList>
    </citation>
    <scope>NUCLEOTIDE SEQUENCE</scope>
    <source>
        <strain evidence="3">MCCC M21534</strain>
    </source>
</reference>
<dbReference type="InterPro" id="IPR011008">
    <property type="entry name" value="Dimeric_a/b-barrel"/>
</dbReference>
<comment type="similarity">
    <text evidence="1">Belongs to the YciI family.</text>
</comment>
<dbReference type="Pfam" id="PF03795">
    <property type="entry name" value="YCII"/>
    <property type="match status" value="1"/>
</dbReference>
<gene>
    <name evidence="3" type="ORF">L1967_14490</name>
</gene>
<organism evidence="3 4">
    <name type="scientific">Zunongwangia pacifica</name>
    <dbReference type="NCBI Taxonomy" id="2911062"/>
    <lineage>
        <taxon>Bacteria</taxon>
        <taxon>Pseudomonadati</taxon>
        <taxon>Bacteroidota</taxon>
        <taxon>Flavobacteriia</taxon>
        <taxon>Flavobacteriales</taxon>
        <taxon>Flavobacteriaceae</taxon>
        <taxon>Zunongwangia</taxon>
    </lineage>
</organism>
<dbReference type="InterPro" id="IPR005545">
    <property type="entry name" value="YCII"/>
</dbReference>